<proteinExistence type="predicted"/>
<comment type="caution">
    <text evidence="1">The sequence shown here is derived from an EMBL/GenBank/DDBJ whole genome shotgun (WGS) entry which is preliminary data.</text>
</comment>
<dbReference type="Proteomes" id="UP001168363">
    <property type="component" value="Unassembled WGS sequence"/>
</dbReference>
<name>A0ABT8TW96_9ACTN</name>
<protein>
    <recommendedName>
        <fullName evidence="3">DUF4265 domain-containing protein</fullName>
    </recommendedName>
</protein>
<dbReference type="EMBL" id="JAULSC010000020">
    <property type="protein sequence ID" value="MDO3397363.1"/>
    <property type="molecule type" value="Genomic_DNA"/>
</dbReference>
<evidence type="ECO:0000313" key="2">
    <source>
        <dbReference type="Proteomes" id="UP001168363"/>
    </source>
</evidence>
<dbReference type="RefSeq" id="WP_302709536.1">
    <property type="nucleotide sequence ID" value="NZ_JAULSC010000020.1"/>
</dbReference>
<gene>
    <name evidence="1" type="ORF">QWJ41_16680</name>
</gene>
<reference evidence="1" key="1">
    <citation type="submission" date="2023-06" db="EMBL/GenBank/DDBJ databases">
        <title>Genome sequence of Nocardioides sp. SOB44.</title>
        <authorList>
            <person name="Zhang G."/>
        </authorList>
    </citation>
    <scope>NUCLEOTIDE SEQUENCE</scope>
    <source>
        <strain evidence="1">SOB44</strain>
    </source>
</reference>
<evidence type="ECO:0008006" key="3">
    <source>
        <dbReference type="Google" id="ProtNLM"/>
    </source>
</evidence>
<keyword evidence="2" id="KW-1185">Reference proteome</keyword>
<evidence type="ECO:0000313" key="1">
    <source>
        <dbReference type="EMBL" id="MDO3397363.1"/>
    </source>
</evidence>
<sequence>MTSAHDNVKVRLRYREDEEQQGPCGETMWAEPVDARDTGGTYRLANNAFFAPLVVGDLVEAHLDVTGFLQVVDVVEPADSILTLVAFDPSQADGVCAIADGWRQQGAQWSEGSGAFLCTSWPGLSTCDVLTVVTPAVVDGHVELLELLTTPEREDWARHVLDLRLDLRTSHRAPRRLRSVREERPRG</sequence>
<accession>A0ABT8TW96</accession>
<organism evidence="1 2">
    <name type="scientific">Nocardioides cremeus</name>
    <dbReference type="NCBI Taxonomy" id="3058044"/>
    <lineage>
        <taxon>Bacteria</taxon>
        <taxon>Bacillati</taxon>
        <taxon>Actinomycetota</taxon>
        <taxon>Actinomycetes</taxon>
        <taxon>Propionibacteriales</taxon>
        <taxon>Nocardioidaceae</taxon>
        <taxon>Nocardioides</taxon>
    </lineage>
</organism>